<protein>
    <submittedName>
        <fullName evidence="1">Uncharacterized protein</fullName>
    </submittedName>
</protein>
<dbReference type="Proteomes" id="UP000539985">
    <property type="component" value="Unassembled WGS sequence"/>
</dbReference>
<proteinExistence type="predicted"/>
<accession>A0A7Y8C595</accession>
<comment type="caution">
    <text evidence="1">The sequence shown here is derived from an EMBL/GenBank/DDBJ whole genome shotgun (WGS) entry which is preliminary data.</text>
</comment>
<dbReference type="AlphaFoldDB" id="A0A7Y8C595"/>
<dbReference type="EMBL" id="JACAQB010000024">
    <property type="protein sequence ID" value="NWB99604.1"/>
    <property type="molecule type" value="Genomic_DNA"/>
</dbReference>
<evidence type="ECO:0000313" key="1">
    <source>
        <dbReference type="EMBL" id="NWB99604.1"/>
    </source>
</evidence>
<reference evidence="1 2" key="1">
    <citation type="submission" date="2020-04" db="EMBL/GenBank/DDBJ databases">
        <title>Molecular characterization of pseudomonads from Agaricus bisporus reveal novel blotch 2 pathogens in Western Europe.</title>
        <authorList>
            <person name="Taparia T."/>
            <person name="Krijger M."/>
            <person name="Haynes E."/>
            <person name="Elpinstone J.G."/>
            <person name="Noble R."/>
            <person name="Van Der Wolf J."/>
        </authorList>
    </citation>
    <scope>NUCLEOTIDE SEQUENCE [LARGE SCALE GENOMIC DNA]</scope>
    <source>
        <strain evidence="1 2">H7001</strain>
    </source>
</reference>
<evidence type="ECO:0000313" key="2">
    <source>
        <dbReference type="Proteomes" id="UP000539985"/>
    </source>
</evidence>
<dbReference type="RefSeq" id="WP_177105187.1">
    <property type="nucleotide sequence ID" value="NZ_JACAQB010000024.1"/>
</dbReference>
<gene>
    <name evidence="1" type="ORF">HX882_27355</name>
</gene>
<organism evidence="1 2">
    <name type="scientific">Pseudomonas gingeri</name>
    <dbReference type="NCBI Taxonomy" id="117681"/>
    <lineage>
        <taxon>Bacteria</taxon>
        <taxon>Pseudomonadati</taxon>
        <taxon>Pseudomonadota</taxon>
        <taxon>Gammaproteobacteria</taxon>
        <taxon>Pseudomonadales</taxon>
        <taxon>Pseudomonadaceae</taxon>
        <taxon>Pseudomonas</taxon>
    </lineage>
</organism>
<name>A0A7Y8C595_9PSED</name>
<sequence length="123" mass="13970">MANYYIYFVKLKKRKYKHTHPTMNDYLDSLVAHRSLGKQPIYRSPFLWVEAISVGFLVASNISDSATFSNAGFGLLLAHVDFDAVRKLSDSDVFDFELSGDWTQIEIYVQDMKSDGNTTNGFA</sequence>